<dbReference type="SUPFAM" id="SSF56399">
    <property type="entry name" value="ADP-ribosylation"/>
    <property type="match status" value="1"/>
</dbReference>
<dbReference type="Gene3D" id="2.180.10.10">
    <property type="entry name" value="RHS repeat-associated core"/>
    <property type="match status" value="1"/>
</dbReference>
<reference evidence="1 2" key="1">
    <citation type="submission" date="2020-05" db="EMBL/GenBank/DDBJ databases">
        <title>Genetic diversity of Pseudomonas cichorii.</title>
        <authorList>
            <person name="Tani S."/>
            <person name="Yagi H."/>
            <person name="Hashimoto S."/>
            <person name="Iiyama K."/>
            <person name="Furuya N."/>
        </authorList>
    </citation>
    <scope>NUCLEOTIDE SEQUENCE [LARGE SCALE GENOMIC DNA]</scope>
    <source>
        <strain evidence="1 2">LMG 2162</strain>
    </source>
</reference>
<dbReference type="InterPro" id="IPR022385">
    <property type="entry name" value="Rhs_assc_core"/>
</dbReference>
<protein>
    <recommendedName>
        <fullName evidence="3">YD repeat protein</fullName>
    </recommendedName>
</protein>
<evidence type="ECO:0000313" key="2">
    <source>
        <dbReference type="Proteomes" id="UP000614982"/>
    </source>
</evidence>
<evidence type="ECO:0008006" key="3">
    <source>
        <dbReference type="Google" id="ProtNLM"/>
    </source>
</evidence>
<dbReference type="Proteomes" id="UP000614982">
    <property type="component" value="Unassembled WGS sequence"/>
</dbReference>
<name>A0ABQ1DMW6_PSECI</name>
<gene>
    <name evidence="1" type="ORF">PSCICP_21590</name>
</gene>
<keyword evidence="2" id="KW-1185">Reference proteome</keyword>
<sequence>MLAWGIILKVWVRTALLRYLLRMVLAMPQKLVMCRYEYDPLDRLATRTPLAEAITRSFYRADRLANEIQGAGQRTFLHRENQLLALQTTNGKALATTLTTTDQPGSVLHADASGQRTDIAYTPYGHHAPLGNLPGFNGERPDPVTGHYLLGKGYRAYNPVLMRFNSPDSLSPFGEGGLNAYAYCLGDPANRIDPEGHVSWQFIVGITLSVAALVSATVTLFPSLPFILSVKAAQAGFFSAGSISTIVTGGSAVAGATLGIARQVVAEVAPDSPALEPMGWAGLALGVTASSTRVGTVIAARNPKNLERLQKAVAVKPRHFQEAVPVDLRDISTRIRNSRSTDSMPIS</sequence>
<evidence type="ECO:0000313" key="1">
    <source>
        <dbReference type="EMBL" id="GFM92187.1"/>
    </source>
</evidence>
<organism evidence="1 2">
    <name type="scientific">Pseudomonas cichorii</name>
    <dbReference type="NCBI Taxonomy" id="36746"/>
    <lineage>
        <taxon>Bacteria</taxon>
        <taxon>Pseudomonadati</taxon>
        <taxon>Pseudomonadota</taxon>
        <taxon>Gammaproteobacteria</taxon>
        <taxon>Pseudomonadales</taxon>
        <taxon>Pseudomonadaceae</taxon>
        <taxon>Pseudomonas</taxon>
    </lineage>
</organism>
<accession>A0ABQ1DMW6</accession>
<proteinExistence type="predicted"/>
<comment type="caution">
    <text evidence="1">The sequence shown here is derived from an EMBL/GenBank/DDBJ whole genome shotgun (WGS) entry which is preliminary data.</text>
</comment>
<dbReference type="EMBL" id="BLWA01000005">
    <property type="protein sequence ID" value="GFM92187.1"/>
    <property type="molecule type" value="Genomic_DNA"/>
</dbReference>
<dbReference type="NCBIfam" id="TIGR03696">
    <property type="entry name" value="Rhs_assc_core"/>
    <property type="match status" value="1"/>
</dbReference>